<dbReference type="InterPro" id="IPR036770">
    <property type="entry name" value="Ankyrin_rpt-contain_sf"/>
</dbReference>
<dbReference type="OrthoDB" id="426293at2759"/>
<evidence type="ECO:0000256" key="6">
    <source>
        <dbReference type="ARBA" id="ARBA00023069"/>
    </source>
</evidence>
<evidence type="ECO:0000256" key="9">
    <source>
        <dbReference type="PROSITE-ProRule" id="PRU00023"/>
    </source>
</evidence>
<dbReference type="Gene3D" id="1.25.40.20">
    <property type="entry name" value="Ankyrin repeat-containing domain"/>
    <property type="match status" value="2"/>
</dbReference>
<evidence type="ECO:0000256" key="3">
    <source>
        <dbReference type="ARBA" id="ARBA00022490"/>
    </source>
</evidence>
<evidence type="ECO:0000256" key="1">
    <source>
        <dbReference type="ARBA" id="ARBA00004611"/>
    </source>
</evidence>
<keyword evidence="8" id="KW-0966">Cell projection</keyword>
<evidence type="ECO:0000256" key="2">
    <source>
        <dbReference type="ARBA" id="ARBA00006737"/>
    </source>
</evidence>
<dbReference type="AlphaFoldDB" id="A0A0W8C5W5"/>
<name>A0A0W8C5W5_PHYNI</name>
<dbReference type="Proteomes" id="UP000052943">
    <property type="component" value="Unassembled WGS sequence"/>
</dbReference>
<dbReference type="PROSITE" id="PS50297">
    <property type="entry name" value="ANK_REP_REGION"/>
    <property type="match status" value="2"/>
</dbReference>
<dbReference type="InterPro" id="IPR013761">
    <property type="entry name" value="SAM/pointed_sf"/>
</dbReference>
<evidence type="ECO:0000256" key="7">
    <source>
        <dbReference type="ARBA" id="ARBA00023212"/>
    </source>
</evidence>
<evidence type="ECO:0000256" key="4">
    <source>
        <dbReference type="ARBA" id="ARBA00022553"/>
    </source>
</evidence>
<dbReference type="InterPro" id="IPR002110">
    <property type="entry name" value="Ankyrin_rpt"/>
</dbReference>
<evidence type="ECO:0000313" key="13">
    <source>
        <dbReference type="Proteomes" id="UP000052943"/>
    </source>
</evidence>
<organism evidence="12 13">
    <name type="scientific">Phytophthora nicotianae</name>
    <name type="common">Potato buckeye rot agent</name>
    <name type="synonym">Phytophthora parasitica</name>
    <dbReference type="NCBI Taxonomy" id="4792"/>
    <lineage>
        <taxon>Eukaryota</taxon>
        <taxon>Sar</taxon>
        <taxon>Stramenopiles</taxon>
        <taxon>Oomycota</taxon>
        <taxon>Peronosporomycetes</taxon>
        <taxon>Peronosporales</taxon>
        <taxon>Peronosporaceae</taxon>
        <taxon>Phytophthora</taxon>
    </lineage>
</organism>
<dbReference type="PANTHER" id="PTHR21648:SF0">
    <property type="entry name" value="RADIAL SPOKE HEAD PROTEIN 3 HOMOLOG"/>
    <property type="match status" value="1"/>
</dbReference>
<feature type="region of interest" description="Disordered" evidence="10">
    <location>
        <begin position="211"/>
        <end position="239"/>
    </location>
</feature>
<evidence type="ECO:0000256" key="8">
    <source>
        <dbReference type="ARBA" id="ARBA00023273"/>
    </source>
</evidence>
<dbReference type="Gene3D" id="1.10.150.50">
    <property type="entry name" value="Transcription Factor, Ets-1"/>
    <property type="match status" value="1"/>
</dbReference>
<feature type="compositionally biased region" description="Polar residues" evidence="10">
    <location>
        <begin position="75"/>
        <end position="92"/>
    </location>
</feature>
<feature type="repeat" description="ANK" evidence="9">
    <location>
        <begin position="344"/>
        <end position="376"/>
    </location>
</feature>
<dbReference type="Pfam" id="PF13606">
    <property type="entry name" value="Ank_3"/>
    <property type="match status" value="1"/>
</dbReference>
<proteinExistence type="inferred from homology"/>
<keyword evidence="7" id="KW-0206">Cytoskeleton</keyword>
<reference evidence="12 13" key="1">
    <citation type="submission" date="2015-11" db="EMBL/GenBank/DDBJ databases">
        <title>Genomes and virulence difference between two physiological races of Phytophthora nicotianae.</title>
        <authorList>
            <person name="Liu H."/>
            <person name="Ma X."/>
            <person name="Yu H."/>
            <person name="Fang D."/>
            <person name="Li Y."/>
            <person name="Wang X."/>
            <person name="Wang W."/>
            <person name="Dong Y."/>
            <person name="Xiao B."/>
        </authorList>
    </citation>
    <scope>NUCLEOTIDE SEQUENCE [LARGE SCALE GENOMIC DNA]</scope>
    <source>
        <strain evidence="13">race 0</strain>
    </source>
</reference>
<keyword evidence="5" id="KW-0282">Flagellum</keyword>
<dbReference type="PROSITE" id="PS50105">
    <property type="entry name" value="SAM_DOMAIN"/>
    <property type="match status" value="1"/>
</dbReference>
<feature type="region of interest" description="Disordered" evidence="10">
    <location>
        <begin position="699"/>
        <end position="731"/>
    </location>
</feature>
<keyword evidence="3" id="KW-0963">Cytoplasm</keyword>
<keyword evidence="9" id="KW-0040">ANK repeat</keyword>
<accession>A0A0W8C5W5</accession>
<dbReference type="Pfam" id="PF06098">
    <property type="entry name" value="Radial_spoke_3"/>
    <property type="match status" value="1"/>
</dbReference>
<dbReference type="InterPro" id="IPR001660">
    <property type="entry name" value="SAM"/>
</dbReference>
<comment type="caution">
    <text evidence="12">The sequence shown here is derived from an EMBL/GenBank/DDBJ whole genome shotgun (WGS) entry which is preliminary data.</text>
</comment>
<evidence type="ECO:0000256" key="5">
    <source>
        <dbReference type="ARBA" id="ARBA00022846"/>
    </source>
</evidence>
<feature type="region of interest" description="Disordered" evidence="10">
    <location>
        <begin position="1"/>
        <end position="92"/>
    </location>
</feature>
<sequence>MEQDLSYSYSSKPRPVQTNRGKTRDGGSKPAPTNIMHDPRIPRGSVFAPVNSSRSNEVREKVKRRRSTVIKKRSNNNNKSHPSVFETQAGPSNRFSSISLDANLIEQTQPTPDRESFSQTDEFLPRTQNARNATTNDVFMRPKIGIDTSTQASSFAIEDSDGLFDFDVEVKPLLNVLVNKSLAQALLEVKEEQEMQLLHCQHEVLKAEKNDARQAERELEDKAKEANRQKELVKKKKAEQQRHDQIMRKKLFAWQFARPLVSQTIDQATATLQKKGVFYDPILRSLSIWLARDVYEGTDDTIRLRALSTELLNALHGAAASGQLDVVQWMGSHGSVDWSATDHDDQTALHYAAFYGHLEVVQFLVENGVPLDAPDKFGRLAHCSAAINGHLDVVAYLLEECPSPIDINAVDEYGGTCLHWAASKGRKEVIQYLCMKGIDIHITSYDNKTAYQIAKDKHKQKCVQFLKSWYETSQKFVHAAEEGDDEEIARIIADINGAYPLRFMRDKNGKNAMHWAAEFGHLSTLKLLSEHFAVWTDVDKTNKSPSRCAFEAGHSSLANYLQAWEEGNDDYSTNDETSASLLEHDNGRSIGDEEENVAPRSRNIETVYNWLKFFKMEEYAQNFEKDGFDTLRGVATIDEDDLIDMDVKKGHRRVVLSHIEELRNQLTLLDENAEVAGMEPLSSPTLSMLPPITKQSSMSSIVSAPGAGGEAIPHRTERRGSITAPPPPTDV</sequence>
<feature type="compositionally biased region" description="Basic residues" evidence="10">
    <location>
        <begin position="61"/>
        <end position="74"/>
    </location>
</feature>
<dbReference type="Pfam" id="PF12796">
    <property type="entry name" value="Ank_2"/>
    <property type="match status" value="2"/>
</dbReference>
<dbReference type="InterPro" id="IPR009290">
    <property type="entry name" value="Radial_spoke_3"/>
</dbReference>
<evidence type="ECO:0000313" key="12">
    <source>
        <dbReference type="EMBL" id="KUF79464.1"/>
    </source>
</evidence>
<comment type="subcellular location">
    <subcellularLocation>
        <location evidence="1">Cytoplasm</location>
        <location evidence="1">Cytoskeleton</location>
        <location evidence="1">Flagellum axoneme</location>
    </subcellularLocation>
</comment>
<comment type="similarity">
    <text evidence="2">Belongs to the flagellar radial spoke RSP3 family.</text>
</comment>
<dbReference type="PROSITE" id="PS50088">
    <property type="entry name" value="ANK_REPEAT"/>
    <property type="match status" value="2"/>
</dbReference>
<dbReference type="EMBL" id="LNFO01004822">
    <property type="protein sequence ID" value="KUF79464.1"/>
    <property type="molecule type" value="Genomic_DNA"/>
</dbReference>
<evidence type="ECO:0000259" key="11">
    <source>
        <dbReference type="PROSITE" id="PS50105"/>
    </source>
</evidence>
<dbReference type="Pfam" id="PF00536">
    <property type="entry name" value="SAM_1"/>
    <property type="match status" value="1"/>
</dbReference>
<dbReference type="SMART" id="SM00248">
    <property type="entry name" value="ANK"/>
    <property type="match status" value="5"/>
</dbReference>
<dbReference type="SMART" id="SM00454">
    <property type="entry name" value="SAM"/>
    <property type="match status" value="1"/>
</dbReference>
<feature type="compositionally biased region" description="Polar residues" evidence="10">
    <location>
        <begin position="1"/>
        <end position="20"/>
    </location>
</feature>
<dbReference type="STRING" id="4790.A0A0W8C5W5"/>
<evidence type="ECO:0000256" key="10">
    <source>
        <dbReference type="SAM" id="MobiDB-lite"/>
    </source>
</evidence>
<dbReference type="SUPFAM" id="SSF47769">
    <property type="entry name" value="SAM/Pointed domain"/>
    <property type="match status" value="1"/>
</dbReference>
<protein>
    <submittedName>
        <fullName evidence="12">Ankyrin repeat domain-containing protein 50</fullName>
    </submittedName>
</protein>
<dbReference type="GO" id="GO:0005929">
    <property type="term" value="C:cilium"/>
    <property type="evidence" value="ECO:0007669"/>
    <property type="project" value="TreeGrafter"/>
</dbReference>
<feature type="repeat" description="ANK" evidence="9">
    <location>
        <begin position="413"/>
        <end position="445"/>
    </location>
</feature>
<feature type="domain" description="SAM" evidence="11">
    <location>
        <begin position="602"/>
        <end position="665"/>
    </location>
</feature>
<dbReference type="PANTHER" id="PTHR21648">
    <property type="entry name" value="FLAGELLAR RADIAL SPOKE PROTEIN 3"/>
    <property type="match status" value="1"/>
</dbReference>
<gene>
    <name evidence="12" type="ORF">AM587_10014153</name>
</gene>
<dbReference type="SUPFAM" id="SSF48403">
    <property type="entry name" value="Ankyrin repeat"/>
    <property type="match status" value="1"/>
</dbReference>
<keyword evidence="6" id="KW-0969">Cilium</keyword>
<keyword evidence="4" id="KW-0597">Phosphoprotein</keyword>